<evidence type="ECO:0000256" key="6">
    <source>
        <dbReference type="ARBA" id="ARBA00022989"/>
    </source>
</evidence>
<evidence type="ECO:0000313" key="11">
    <source>
        <dbReference type="Proteomes" id="UP000803884"/>
    </source>
</evidence>
<dbReference type="SUPFAM" id="SSF57850">
    <property type="entry name" value="RING/U-box"/>
    <property type="match status" value="1"/>
</dbReference>
<evidence type="ECO:0000259" key="9">
    <source>
        <dbReference type="PROSITE" id="PS51292"/>
    </source>
</evidence>
<keyword evidence="11" id="KW-1185">Reference proteome</keyword>
<evidence type="ECO:0000256" key="4">
    <source>
        <dbReference type="ARBA" id="ARBA00022771"/>
    </source>
</evidence>
<keyword evidence="5" id="KW-0862">Zinc</keyword>
<keyword evidence="2" id="KW-0812">Transmembrane</keyword>
<evidence type="ECO:0000313" key="10">
    <source>
        <dbReference type="EMBL" id="KAL1585714.1"/>
    </source>
</evidence>
<feature type="compositionally biased region" description="Polar residues" evidence="8">
    <location>
        <begin position="1"/>
        <end position="13"/>
    </location>
</feature>
<keyword evidence="7" id="KW-0472">Membrane</keyword>
<dbReference type="GO" id="GO:0008270">
    <property type="term" value="F:zinc ion binding"/>
    <property type="evidence" value="ECO:0007669"/>
    <property type="project" value="UniProtKB-KW"/>
</dbReference>
<evidence type="ECO:0000256" key="8">
    <source>
        <dbReference type="SAM" id="MobiDB-lite"/>
    </source>
</evidence>
<evidence type="ECO:0000256" key="1">
    <source>
        <dbReference type="ARBA" id="ARBA00004141"/>
    </source>
</evidence>
<feature type="region of interest" description="Disordered" evidence="8">
    <location>
        <begin position="1"/>
        <end position="71"/>
    </location>
</feature>
<dbReference type="RefSeq" id="XP_069228820.1">
    <property type="nucleotide sequence ID" value="XM_069374544.1"/>
</dbReference>
<dbReference type="AlphaFoldDB" id="A0AB34KL30"/>
<feature type="region of interest" description="Disordered" evidence="8">
    <location>
        <begin position="366"/>
        <end position="439"/>
    </location>
</feature>
<reference evidence="10 11" key="1">
    <citation type="journal article" date="2020" name="Microbiol. Resour. Announc.">
        <title>Draft Genome Sequence of a Cladosporium Species Isolated from the Mesophotic Ascidian Didemnum maculosum.</title>
        <authorList>
            <person name="Gioti A."/>
            <person name="Siaperas R."/>
            <person name="Nikolaivits E."/>
            <person name="Le Goff G."/>
            <person name="Ouazzani J."/>
            <person name="Kotoulas G."/>
            <person name="Topakas E."/>
        </authorList>
    </citation>
    <scope>NUCLEOTIDE SEQUENCE [LARGE SCALE GENOMIC DNA]</scope>
    <source>
        <strain evidence="10 11">TM138-S3</strain>
    </source>
</reference>
<dbReference type="PANTHER" id="PTHR46283">
    <property type="entry name" value="E3 UBIQUITIN-PROTEIN LIGASE MARCH5"/>
    <property type="match status" value="1"/>
</dbReference>
<keyword evidence="6" id="KW-1133">Transmembrane helix</keyword>
<feature type="domain" description="RING-CH-type" evidence="9">
    <location>
        <begin position="69"/>
        <end position="144"/>
    </location>
</feature>
<dbReference type="Proteomes" id="UP000803884">
    <property type="component" value="Unassembled WGS sequence"/>
</dbReference>
<feature type="compositionally biased region" description="Low complexity" evidence="8">
    <location>
        <begin position="421"/>
        <end position="437"/>
    </location>
</feature>
<sequence>MASMPQRQPSNRRASPEHTSAEQPSPTTSQSPVLTRSANSEDSQVVILDHQPTETTSAPAKSGHRTPDEPDSQVQKCWICFSDANEDTPETSPWRDPCPCALVAHEECLLDWIADTEAPKNSRNRSFGAPQITCPQCKSEIKLARPKNYIVEVTRGLERLGGRLVWPTSLTLLSGLILQGNSAVGVHTLYRIFGRDDAYRILQPRMRHLIAPHLDLGLGARTLAATVLYNTAEALRHWRVTFGLQLITPLLILSRTTLADSVLPALPVLFLATQAHSENEVLDFTAWPPSASMAFAVLPYARSLYNFYFERVWAKKEQEWIREVQPRNGQDNGADGEQQPEDGAAAAQAEEGDNMFEVRIDGGIWEDWEGGRPAQEQEQEQEQEQVEAQQPNDAPAQEQNQDQEALAAAAPPPDVAENRAARPANPAAQPVAQQPQNNERRLSFSTTAVAETVLGALAFPTIAELSGELLRLALPTSWTIAKPTGNFLRPQASGLLQEKWGRSLVGGCLFVVVKDALMLYVRWRSAKMHRERRVLDYDRKKGKVLQA</sequence>
<feature type="compositionally biased region" description="Low complexity" evidence="8">
    <location>
        <begin position="386"/>
        <end position="409"/>
    </location>
</feature>
<dbReference type="PROSITE" id="PS51292">
    <property type="entry name" value="ZF_RING_CH"/>
    <property type="match status" value="1"/>
</dbReference>
<comment type="subcellular location">
    <subcellularLocation>
        <location evidence="1">Membrane</location>
        <topology evidence="1">Multi-pass membrane protein</topology>
    </subcellularLocation>
</comment>
<organism evidence="10 11">
    <name type="scientific">Cladosporium halotolerans</name>
    <dbReference type="NCBI Taxonomy" id="1052096"/>
    <lineage>
        <taxon>Eukaryota</taxon>
        <taxon>Fungi</taxon>
        <taxon>Dikarya</taxon>
        <taxon>Ascomycota</taxon>
        <taxon>Pezizomycotina</taxon>
        <taxon>Dothideomycetes</taxon>
        <taxon>Dothideomycetidae</taxon>
        <taxon>Cladosporiales</taxon>
        <taxon>Cladosporiaceae</taxon>
        <taxon>Cladosporium</taxon>
    </lineage>
</organism>
<dbReference type="Gene3D" id="3.30.40.10">
    <property type="entry name" value="Zinc/RING finger domain, C3HC4 (zinc finger)"/>
    <property type="match status" value="1"/>
</dbReference>
<dbReference type="InterPro" id="IPR013083">
    <property type="entry name" value="Znf_RING/FYVE/PHD"/>
</dbReference>
<evidence type="ECO:0000256" key="7">
    <source>
        <dbReference type="ARBA" id="ARBA00023136"/>
    </source>
</evidence>
<keyword evidence="3" id="KW-0479">Metal-binding</keyword>
<comment type="caution">
    <text evidence="10">The sequence shown here is derived from an EMBL/GenBank/DDBJ whole genome shotgun (WGS) entry which is preliminary data.</text>
</comment>
<evidence type="ECO:0000256" key="2">
    <source>
        <dbReference type="ARBA" id="ARBA00022692"/>
    </source>
</evidence>
<dbReference type="InterPro" id="IPR011016">
    <property type="entry name" value="Znf_RING-CH"/>
</dbReference>
<dbReference type="EMBL" id="JAAQHG020000018">
    <property type="protein sequence ID" value="KAL1585714.1"/>
    <property type="molecule type" value="Genomic_DNA"/>
</dbReference>
<feature type="compositionally biased region" description="Polar residues" evidence="8">
    <location>
        <begin position="21"/>
        <end position="43"/>
    </location>
</feature>
<evidence type="ECO:0000256" key="5">
    <source>
        <dbReference type="ARBA" id="ARBA00022833"/>
    </source>
</evidence>
<proteinExistence type="predicted"/>
<feature type="region of interest" description="Disordered" evidence="8">
    <location>
        <begin position="327"/>
        <end position="353"/>
    </location>
</feature>
<dbReference type="GeneID" id="96007382"/>
<keyword evidence="4" id="KW-0863">Zinc-finger</keyword>
<protein>
    <recommendedName>
        <fullName evidence="9">RING-CH-type domain-containing protein</fullName>
    </recommendedName>
</protein>
<gene>
    <name evidence="10" type="ORF">WHR41_05939</name>
</gene>
<evidence type="ECO:0000256" key="3">
    <source>
        <dbReference type="ARBA" id="ARBA00022723"/>
    </source>
</evidence>
<accession>A0AB34KL30</accession>
<name>A0AB34KL30_9PEZI</name>
<dbReference type="GO" id="GO:0016020">
    <property type="term" value="C:membrane"/>
    <property type="evidence" value="ECO:0007669"/>
    <property type="project" value="UniProtKB-SubCell"/>
</dbReference>
<dbReference type="Pfam" id="PF12906">
    <property type="entry name" value="RINGv"/>
    <property type="match status" value="1"/>
</dbReference>
<dbReference type="SMART" id="SM00744">
    <property type="entry name" value="RINGv"/>
    <property type="match status" value="1"/>
</dbReference>